<reference evidence="2 3" key="1">
    <citation type="submission" date="2020-08" db="EMBL/GenBank/DDBJ databases">
        <title>Aphidius gifuensis genome sequencing and assembly.</title>
        <authorList>
            <person name="Du Z."/>
        </authorList>
    </citation>
    <scope>NUCLEOTIDE SEQUENCE [LARGE SCALE GENOMIC DNA]</scope>
    <source>
        <strain evidence="2">YNYX2018</strain>
        <tissue evidence="2">Adults</tissue>
    </source>
</reference>
<evidence type="ECO:0000313" key="3">
    <source>
        <dbReference type="Proteomes" id="UP000639338"/>
    </source>
</evidence>
<evidence type="ECO:0008006" key="4">
    <source>
        <dbReference type="Google" id="ProtNLM"/>
    </source>
</evidence>
<sequence>MKNIIVIYFLSFALLIFQESELKIFGNHRLHTTFKNSHNILVNVSQNLVELRIESLETLEDTMNEAFDQLNNWVVNIINKSINHEPAVFDSCINKMSKDITYTYDVKKLEIIEFFNSNLITMETSVLSRRKLAKALNNIYNQTMTDCASHMKNNSSTACMSLNLKSLTRYLLTRPQSNDELMKLGVRLTDEMTYSCNECLKSFQKKINVTRQMDECLKFHNDFTFNNGMTIVINESEQQSSYNSNYTYNV</sequence>
<keyword evidence="1" id="KW-0732">Signal</keyword>
<comment type="caution">
    <text evidence="2">The sequence shown here is derived from an EMBL/GenBank/DDBJ whole genome shotgun (WGS) entry which is preliminary data.</text>
</comment>
<gene>
    <name evidence="2" type="ORF">HCN44_002791</name>
</gene>
<feature type="chain" id="PRO_5032727827" description="Venom protein" evidence="1">
    <location>
        <begin position="23"/>
        <end position="250"/>
    </location>
</feature>
<organism evidence="2 3">
    <name type="scientific">Aphidius gifuensis</name>
    <name type="common">Parasitoid wasp</name>
    <dbReference type="NCBI Taxonomy" id="684658"/>
    <lineage>
        <taxon>Eukaryota</taxon>
        <taxon>Metazoa</taxon>
        <taxon>Ecdysozoa</taxon>
        <taxon>Arthropoda</taxon>
        <taxon>Hexapoda</taxon>
        <taxon>Insecta</taxon>
        <taxon>Pterygota</taxon>
        <taxon>Neoptera</taxon>
        <taxon>Endopterygota</taxon>
        <taxon>Hymenoptera</taxon>
        <taxon>Apocrita</taxon>
        <taxon>Ichneumonoidea</taxon>
        <taxon>Braconidae</taxon>
        <taxon>Aphidiinae</taxon>
        <taxon>Aphidius</taxon>
    </lineage>
</organism>
<accession>A0A835CNW2</accession>
<evidence type="ECO:0000256" key="1">
    <source>
        <dbReference type="SAM" id="SignalP"/>
    </source>
</evidence>
<dbReference type="EMBL" id="JACMRX010000004">
    <property type="protein sequence ID" value="KAF7991229.1"/>
    <property type="molecule type" value="Genomic_DNA"/>
</dbReference>
<keyword evidence="3" id="KW-1185">Reference proteome</keyword>
<proteinExistence type="predicted"/>
<feature type="signal peptide" evidence="1">
    <location>
        <begin position="1"/>
        <end position="22"/>
    </location>
</feature>
<protein>
    <recommendedName>
        <fullName evidence="4">Venom protein</fullName>
    </recommendedName>
</protein>
<dbReference type="Proteomes" id="UP000639338">
    <property type="component" value="Unassembled WGS sequence"/>
</dbReference>
<name>A0A835CNW2_APHGI</name>
<evidence type="ECO:0000313" key="2">
    <source>
        <dbReference type="EMBL" id="KAF7991229.1"/>
    </source>
</evidence>
<dbReference type="AlphaFoldDB" id="A0A835CNW2"/>